<keyword evidence="3 8" id="KW-0479">Metal-binding</keyword>
<dbReference type="GO" id="GO:0061603">
    <property type="term" value="F:molybdenum cofactor guanylyltransferase activity"/>
    <property type="evidence" value="ECO:0007669"/>
    <property type="project" value="UniProtKB-EC"/>
</dbReference>
<comment type="domain">
    <text evidence="8">The N-terminal domain determines nucleotide recognition and specific binding, while the C-terminal domain determines the specific binding to the target protein.</text>
</comment>
<reference evidence="10 11" key="1">
    <citation type="submission" date="2020-08" db="EMBL/GenBank/DDBJ databases">
        <title>Genome sequence of Diaphorobacter ruginosibacter DSM 27467T.</title>
        <authorList>
            <person name="Hyun D.-W."/>
            <person name="Bae J.-W."/>
        </authorList>
    </citation>
    <scope>NUCLEOTIDE SEQUENCE [LARGE SCALE GENOMIC DNA]</scope>
    <source>
        <strain evidence="10 11">DSM 27467</strain>
    </source>
</reference>
<dbReference type="GO" id="GO:1902758">
    <property type="term" value="P:bis(molybdopterin guanine dinucleotide)molybdenum biosynthetic process"/>
    <property type="evidence" value="ECO:0007669"/>
    <property type="project" value="TreeGrafter"/>
</dbReference>
<comment type="cofactor">
    <cofactor evidence="8">
        <name>Mg(2+)</name>
        <dbReference type="ChEBI" id="CHEBI:18420"/>
    </cofactor>
</comment>
<keyword evidence="1 8" id="KW-0963">Cytoplasm</keyword>
<keyword evidence="4 8" id="KW-0547">Nucleotide-binding</keyword>
<comment type="catalytic activity">
    <reaction evidence="8">
        <text>Mo-molybdopterin + GTP + H(+) = Mo-molybdopterin guanine dinucleotide + diphosphate</text>
        <dbReference type="Rhea" id="RHEA:34243"/>
        <dbReference type="ChEBI" id="CHEBI:15378"/>
        <dbReference type="ChEBI" id="CHEBI:33019"/>
        <dbReference type="ChEBI" id="CHEBI:37565"/>
        <dbReference type="ChEBI" id="CHEBI:71302"/>
        <dbReference type="ChEBI" id="CHEBI:71310"/>
        <dbReference type="EC" id="2.7.7.77"/>
    </reaction>
</comment>
<comment type="similarity">
    <text evidence="8">Belongs to the MobA family.</text>
</comment>
<dbReference type="EC" id="2.7.7.77" evidence="8"/>
<comment type="caution">
    <text evidence="8">Lacks conserved residue(s) required for the propagation of feature annotation.</text>
</comment>
<keyword evidence="7 8" id="KW-0501">Molybdenum cofactor biosynthesis</keyword>
<evidence type="ECO:0000256" key="1">
    <source>
        <dbReference type="ARBA" id="ARBA00022490"/>
    </source>
</evidence>
<proteinExistence type="inferred from homology"/>
<evidence type="ECO:0000256" key="3">
    <source>
        <dbReference type="ARBA" id="ARBA00022723"/>
    </source>
</evidence>
<keyword evidence="5 8" id="KW-0460">Magnesium</keyword>
<feature type="binding site" evidence="8">
    <location>
        <position position="100"/>
    </location>
    <ligand>
        <name>Mg(2+)</name>
        <dbReference type="ChEBI" id="CHEBI:18420"/>
    </ligand>
</feature>
<protein>
    <recommendedName>
        <fullName evidence="8">Molybdenum cofactor guanylyltransferase</fullName>
        <shortName evidence="8">MoCo guanylyltransferase</shortName>
        <ecNumber evidence="8">2.7.7.77</ecNumber>
    </recommendedName>
    <alternativeName>
        <fullName evidence="8">GTP:molybdopterin guanylyltransferase</fullName>
    </alternativeName>
    <alternativeName>
        <fullName evidence="8">Mo-MPT guanylyltransferase</fullName>
    </alternativeName>
    <alternativeName>
        <fullName evidence="8">Molybdopterin guanylyltransferase</fullName>
    </alternativeName>
    <alternativeName>
        <fullName evidence="8">Molybdopterin-guanine dinucleotide synthase</fullName>
        <shortName evidence="8">MGD synthase</shortName>
    </alternativeName>
</protein>
<evidence type="ECO:0000256" key="7">
    <source>
        <dbReference type="ARBA" id="ARBA00023150"/>
    </source>
</evidence>
<comment type="subcellular location">
    <subcellularLocation>
        <location evidence="8">Cytoplasm</location>
    </subcellularLocation>
</comment>
<organism evidence="10 11">
    <name type="scientific">Diaphorobacter ruginosibacter</name>
    <dbReference type="NCBI Taxonomy" id="1715720"/>
    <lineage>
        <taxon>Bacteria</taxon>
        <taxon>Pseudomonadati</taxon>
        <taxon>Pseudomonadota</taxon>
        <taxon>Betaproteobacteria</taxon>
        <taxon>Burkholderiales</taxon>
        <taxon>Comamonadaceae</taxon>
        <taxon>Diaphorobacter</taxon>
    </lineage>
</organism>
<dbReference type="HAMAP" id="MF_00316">
    <property type="entry name" value="MobA"/>
    <property type="match status" value="1"/>
</dbReference>
<dbReference type="InterPro" id="IPR029044">
    <property type="entry name" value="Nucleotide-diphossugar_trans"/>
</dbReference>
<feature type="binding site" evidence="8">
    <location>
        <position position="100"/>
    </location>
    <ligand>
        <name>GTP</name>
        <dbReference type="ChEBI" id="CHEBI:37565"/>
    </ligand>
</feature>
<dbReference type="PANTHER" id="PTHR19136">
    <property type="entry name" value="MOLYBDENUM COFACTOR GUANYLYLTRANSFERASE"/>
    <property type="match status" value="1"/>
</dbReference>
<dbReference type="GO" id="GO:0046872">
    <property type="term" value="F:metal ion binding"/>
    <property type="evidence" value="ECO:0007669"/>
    <property type="project" value="UniProtKB-KW"/>
</dbReference>
<keyword evidence="2 8" id="KW-0808">Transferase</keyword>
<dbReference type="SUPFAM" id="SSF53448">
    <property type="entry name" value="Nucleotide-diphospho-sugar transferases"/>
    <property type="match status" value="1"/>
</dbReference>
<comment type="function">
    <text evidence="8">Transfers a GMP moiety from GTP to Mo-molybdopterin (Mo-MPT) cofactor (Moco or molybdenum cofactor) to form Mo-molybdopterin guanine dinucleotide (Mo-MGD) cofactor.</text>
</comment>
<dbReference type="AlphaFoldDB" id="A0A7G9RVA4"/>
<evidence type="ECO:0000256" key="8">
    <source>
        <dbReference type="HAMAP-Rule" id="MF_00316"/>
    </source>
</evidence>
<feature type="domain" description="MobA-like NTP transferase" evidence="9">
    <location>
        <begin position="8"/>
        <end position="171"/>
    </location>
</feature>
<dbReference type="Proteomes" id="UP000515811">
    <property type="component" value="Chromosome"/>
</dbReference>
<accession>A0A7G9RVA4</accession>
<feature type="binding site" evidence="8">
    <location>
        <position position="24"/>
    </location>
    <ligand>
        <name>GTP</name>
        <dbReference type="ChEBI" id="CHEBI:37565"/>
    </ligand>
</feature>
<evidence type="ECO:0000256" key="4">
    <source>
        <dbReference type="ARBA" id="ARBA00022741"/>
    </source>
</evidence>
<feature type="binding site" evidence="8">
    <location>
        <begin position="11"/>
        <end position="13"/>
    </location>
    <ligand>
        <name>GTP</name>
        <dbReference type="ChEBI" id="CHEBI:37565"/>
    </ligand>
</feature>
<gene>
    <name evidence="8 10" type="primary">mobA</name>
    <name evidence="10" type="ORF">H9K76_08890</name>
</gene>
<dbReference type="GO" id="GO:0005525">
    <property type="term" value="F:GTP binding"/>
    <property type="evidence" value="ECO:0007669"/>
    <property type="project" value="UniProtKB-UniRule"/>
</dbReference>
<keyword evidence="10" id="KW-0548">Nucleotidyltransferase</keyword>
<evidence type="ECO:0000256" key="2">
    <source>
        <dbReference type="ARBA" id="ARBA00022679"/>
    </source>
</evidence>
<feature type="binding site" evidence="8">
    <location>
        <position position="70"/>
    </location>
    <ligand>
        <name>GTP</name>
        <dbReference type="ChEBI" id="CHEBI:37565"/>
    </ligand>
</feature>
<dbReference type="Pfam" id="PF12804">
    <property type="entry name" value="NTP_transf_3"/>
    <property type="match status" value="1"/>
</dbReference>
<dbReference type="CDD" id="cd02503">
    <property type="entry name" value="MobA"/>
    <property type="match status" value="1"/>
</dbReference>
<dbReference type="EMBL" id="CP060714">
    <property type="protein sequence ID" value="QNN59529.1"/>
    <property type="molecule type" value="Genomic_DNA"/>
</dbReference>
<dbReference type="InterPro" id="IPR013482">
    <property type="entry name" value="Molybde_CF_guanTrfase"/>
</dbReference>
<evidence type="ECO:0000313" key="10">
    <source>
        <dbReference type="EMBL" id="QNN59529.1"/>
    </source>
</evidence>
<evidence type="ECO:0000259" key="9">
    <source>
        <dbReference type="Pfam" id="PF12804"/>
    </source>
</evidence>
<evidence type="ECO:0000256" key="5">
    <source>
        <dbReference type="ARBA" id="ARBA00022842"/>
    </source>
</evidence>
<comment type="subunit">
    <text evidence="8">Monomer.</text>
</comment>
<keyword evidence="6 8" id="KW-0342">GTP-binding</keyword>
<sequence length="216" mass="23560">MDPQQITGLVLAGGRASRFGGEDKGLQTFLGRPLAQIALERLTPQVGRCALSANRHLADYEAFGAPVWRDSLPDFPGPLAGMLSGLERIETEWLLTVPCDSPRFPPDLARRLCDAAARDRSTCAFACAPDQVTGDPRMHPVFCLLHRDLRASLGASLSAGEHRVMRWLQSQPHSIVAFDLPADDPQAFANTNTPDDLRRLEALSRHAAPPEHPLDA</sequence>
<dbReference type="NCBIfam" id="TIGR02665">
    <property type="entry name" value="molyb_mobA"/>
    <property type="match status" value="1"/>
</dbReference>
<name>A0A7G9RVA4_9BURK</name>
<evidence type="ECO:0000313" key="11">
    <source>
        <dbReference type="Proteomes" id="UP000515811"/>
    </source>
</evidence>
<dbReference type="Gene3D" id="3.90.550.10">
    <property type="entry name" value="Spore Coat Polysaccharide Biosynthesis Protein SpsA, Chain A"/>
    <property type="match status" value="1"/>
</dbReference>
<dbReference type="GO" id="GO:0005737">
    <property type="term" value="C:cytoplasm"/>
    <property type="evidence" value="ECO:0007669"/>
    <property type="project" value="UniProtKB-SubCell"/>
</dbReference>
<keyword evidence="11" id="KW-1185">Reference proteome</keyword>
<dbReference type="InterPro" id="IPR025877">
    <property type="entry name" value="MobA-like_NTP_Trfase"/>
</dbReference>
<evidence type="ECO:0000256" key="6">
    <source>
        <dbReference type="ARBA" id="ARBA00023134"/>
    </source>
</evidence>
<dbReference type="PANTHER" id="PTHR19136:SF81">
    <property type="entry name" value="MOLYBDENUM COFACTOR GUANYLYLTRANSFERASE"/>
    <property type="match status" value="1"/>
</dbReference>
<dbReference type="KEGG" id="drg:H9K76_08890"/>